<evidence type="ECO:0000313" key="1">
    <source>
        <dbReference type="EMBL" id="MDG4946608.1"/>
    </source>
</evidence>
<dbReference type="EMBL" id="JANCMU010000005">
    <property type="protein sequence ID" value="MDG4946608.1"/>
    <property type="molecule type" value="Genomic_DNA"/>
</dbReference>
<gene>
    <name evidence="1" type="ORF">NMK71_09290</name>
</gene>
<name>A0A9X4MYS0_9FLAO</name>
<keyword evidence="2" id="KW-1185">Reference proteome</keyword>
<reference evidence="1" key="1">
    <citation type="submission" date="2022-07" db="EMBL/GenBank/DDBJ databases">
        <title>Description and genome-wide analysis of Profundicola chukchiensis gen. nov., sp. nov., marine bacteria isolated from bottom sediments of the Chukchi Sea.</title>
        <authorList>
            <person name="Romanenko L."/>
            <person name="Otstavnykh N."/>
            <person name="Kurilenko V."/>
            <person name="Eremeev V."/>
            <person name="Velansky P."/>
            <person name="Mikhailov V."/>
            <person name="Isaeva M."/>
        </authorList>
    </citation>
    <scope>NUCLEOTIDE SEQUENCE</scope>
    <source>
        <strain evidence="1">KMM 9713</strain>
    </source>
</reference>
<dbReference type="RefSeq" id="WP_304420968.1">
    <property type="nucleotide sequence ID" value="NZ_JANCMU010000005.1"/>
</dbReference>
<proteinExistence type="predicted"/>
<evidence type="ECO:0000313" key="2">
    <source>
        <dbReference type="Proteomes" id="UP001152599"/>
    </source>
</evidence>
<protein>
    <submittedName>
        <fullName evidence="1">Transcriptional regulator</fullName>
    </submittedName>
</protein>
<organism evidence="1 2">
    <name type="scientific">Profundicola chukchiensis</name>
    <dbReference type="NCBI Taxonomy" id="2961959"/>
    <lineage>
        <taxon>Bacteria</taxon>
        <taxon>Pseudomonadati</taxon>
        <taxon>Bacteroidota</taxon>
        <taxon>Flavobacteriia</taxon>
        <taxon>Flavobacteriales</taxon>
        <taxon>Weeksellaceae</taxon>
        <taxon>Profundicola</taxon>
    </lineage>
</organism>
<dbReference type="Proteomes" id="UP001152599">
    <property type="component" value="Unassembled WGS sequence"/>
</dbReference>
<sequence length="198" mass="22328">MIAVITADIINSTQNQDWQKAIKPSLDQFGKSPIDWSIYRGDSIQVRIENPADALMIATRLKASIRQLSKSDIRIAIGIGDETLKTASVTQNMGTAYINSGRLLEDLPQNLAIKTNWQELDLGLNAGFNLYNTLCEQWTTGMSQYVHTKLLYPNASQEELSKKLNTTQSNVSRVLSRANYNALQQYLNYYHELINSKL</sequence>
<accession>A0A9X4MYS0</accession>
<comment type="caution">
    <text evidence="1">The sequence shown here is derived from an EMBL/GenBank/DDBJ whole genome shotgun (WGS) entry which is preliminary data.</text>
</comment>
<dbReference type="AlphaFoldDB" id="A0A9X4MYS0"/>